<protein>
    <submittedName>
        <fullName evidence="1">Uncharacterized protein</fullName>
    </submittedName>
</protein>
<evidence type="ECO:0000313" key="1">
    <source>
        <dbReference type="EMBL" id="KAK4415103.1"/>
    </source>
</evidence>
<organism evidence="1 2">
    <name type="scientific">Sesamum alatum</name>
    <dbReference type="NCBI Taxonomy" id="300844"/>
    <lineage>
        <taxon>Eukaryota</taxon>
        <taxon>Viridiplantae</taxon>
        <taxon>Streptophyta</taxon>
        <taxon>Embryophyta</taxon>
        <taxon>Tracheophyta</taxon>
        <taxon>Spermatophyta</taxon>
        <taxon>Magnoliopsida</taxon>
        <taxon>eudicotyledons</taxon>
        <taxon>Gunneridae</taxon>
        <taxon>Pentapetalae</taxon>
        <taxon>asterids</taxon>
        <taxon>lamiids</taxon>
        <taxon>Lamiales</taxon>
        <taxon>Pedaliaceae</taxon>
        <taxon>Sesamum</taxon>
    </lineage>
</organism>
<sequence length="308" mass="33426">MGCLPFRVYVSPFESPPITFPSFHLHGWNFSLPTSLCEVLCTCPGVLDHTASKLRPCWGPAVEATFFLVFERLLFVCRAKVGCALTVLLWLRRYGVAILVSLAWRAVVVTCFITLEYGGDRGTLGQMERLSETYRSRGVGDGLWDSIYLNHQLCLVGRLLSTCSYRFEVLRTSIMGTINPVKGMEGDQVLDVGVDAEVVISNRQAPILAQRHGKLIEVKGDNMDHMLTDLMNLEDSAQIRKGKALSVVELADQGVGSGDWVADKLEATLVTIPLRAKECGGEAGCVGVGGARCGLDRGPRSGGGGSVF</sequence>
<reference evidence="1" key="2">
    <citation type="journal article" date="2024" name="Plant">
        <title>Genomic evolution and insights into agronomic trait innovations of Sesamum species.</title>
        <authorList>
            <person name="Miao H."/>
            <person name="Wang L."/>
            <person name="Qu L."/>
            <person name="Liu H."/>
            <person name="Sun Y."/>
            <person name="Le M."/>
            <person name="Wang Q."/>
            <person name="Wei S."/>
            <person name="Zheng Y."/>
            <person name="Lin W."/>
            <person name="Duan Y."/>
            <person name="Cao H."/>
            <person name="Xiong S."/>
            <person name="Wang X."/>
            <person name="Wei L."/>
            <person name="Li C."/>
            <person name="Ma Q."/>
            <person name="Ju M."/>
            <person name="Zhao R."/>
            <person name="Li G."/>
            <person name="Mu C."/>
            <person name="Tian Q."/>
            <person name="Mei H."/>
            <person name="Zhang T."/>
            <person name="Gao T."/>
            <person name="Zhang H."/>
        </authorList>
    </citation>
    <scope>NUCLEOTIDE SEQUENCE</scope>
    <source>
        <strain evidence="1">3651</strain>
    </source>
</reference>
<comment type="caution">
    <text evidence="1">The sequence shown here is derived from an EMBL/GenBank/DDBJ whole genome shotgun (WGS) entry which is preliminary data.</text>
</comment>
<reference evidence="1" key="1">
    <citation type="submission" date="2020-06" db="EMBL/GenBank/DDBJ databases">
        <authorList>
            <person name="Li T."/>
            <person name="Hu X."/>
            <person name="Zhang T."/>
            <person name="Song X."/>
            <person name="Zhang H."/>
            <person name="Dai N."/>
            <person name="Sheng W."/>
            <person name="Hou X."/>
            <person name="Wei L."/>
        </authorList>
    </citation>
    <scope>NUCLEOTIDE SEQUENCE</scope>
    <source>
        <strain evidence="1">3651</strain>
        <tissue evidence="1">Leaf</tissue>
    </source>
</reference>
<gene>
    <name evidence="1" type="ORF">Salat_2617500</name>
</gene>
<dbReference type="Proteomes" id="UP001293254">
    <property type="component" value="Unassembled WGS sequence"/>
</dbReference>
<evidence type="ECO:0000313" key="2">
    <source>
        <dbReference type="Proteomes" id="UP001293254"/>
    </source>
</evidence>
<keyword evidence="2" id="KW-1185">Reference proteome</keyword>
<accession>A0AAE1XNG9</accession>
<proteinExistence type="predicted"/>
<name>A0AAE1XNG9_9LAMI</name>
<dbReference type="AlphaFoldDB" id="A0AAE1XNG9"/>
<dbReference type="EMBL" id="JACGWO010000011">
    <property type="protein sequence ID" value="KAK4415103.1"/>
    <property type="molecule type" value="Genomic_DNA"/>
</dbReference>